<dbReference type="PANTHER" id="PTHR35147:SF3">
    <property type="entry name" value="CHEMORECEPTOR GLUTAMINE DEAMIDASE CHED 1-RELATED"/>
    <property type="match status" value="1"/>
</dbReference>
<dbReference type="InterPro" id="IPR038592">
    <property type="entry name" value="CheD-like_sf"/>
</dbReference>
<dbReference type="EMBL" id="NTJD01000004">
    <property type="protein sequence ID" value="PCD76927.1"/>
    <property type="molecule type" value="Genomic_DNA"/>
</dbReference>
<dbReference type="EC" id="3.5.1.44" evidence="3"/>
<dbReference type="GO" id="GO:0050568">
    <property type="term" value="F:protein-glutamine glutaminase activity"/>
    <property type="evidence" value="ECO:0007669"/>
    <property type="project" value="UniProtKB-UniRule"/>
</dbReference>
<dbReference type="Proteomes" id="UP000243507">
    <property type="component" value="Unassembled WGS sequence"/>
</dbReference>
<dbReference type="HAMAP" id="MF_01440">
    <property type="entry name" value="CheD"/>
    <property type="match status" value="1"/>
</dbReference>
<dbReference type="Gene3D" id="3.30.1330.200">
    <property type="match status" value="1"/>
</dbReference>
<evidence type="ECO:0000256" key="2">
    <source>
        <dbReference type="ARBA" id="ARBA00022801"/>
    </source>
</evidence>
<dbReference type="PANTHER" id="PTHR35147">
    <property type="entry name" value="CHEMORECEPTOR GLUTAMINE DEAMIDASE CHED-RELATED"/>
    <property type="match status" value="1"/>
</dbReference>
<accession>A0A2A4CR17</accession>
<proteinExistence type="inferred from homology"/>
<comment type="function">
    <text evidence="3">Probably deamidates glutamine residues to glutamate on methyl-accepting chemotaxis receptors (MCPs), playing an important role in chemotaxis.</text>
</comment>
<dbReference type="InterPro" id="IPR005659">
    <property type="entry name" value="Chemorcpt_Glu_NH3ase_CheD"/>
</dbReference>
<reference evidence="4 5" key="1">
    <citation type="submission" date="2017-09" db="EMBL/GenBank/DDBJ databases">
        <title>A multilocus sequence analysis scheme for characterization of bacteria in the genus Thioclava.</title>
        <authorList>
            <person name="Liu Y."/>
            <person name="Shao Z."/>
        </authorList>
    </citation>
    <scope>NUCLEOTIDE SEQUENCE [LARGE SCALE GENOMIC DNA]</scope>
    <source>
        <strain evidence="4 5">CAU 1312</strain>
    </source>
</reference>
<comment type="similarity">
    <text evidence="3">Belongs to the CheD family.</text>
</comment>
<evidence type="ECO:0000313" key="4">
    <source>
        <dbReference type="EMBL" id="PCD76927.1"/>
    </source>
</evidence>
<evidence type="ECO:0000256" key="3">
    <source>
        <dbReference type="HAMAP-Rule" id="MF_01440"/>
    </source>
</evidence>
<keyword evidence="1 3" id="KW-0145">Chemotaxis</keyword>
<dbReference type="GO" id="GO:0006935">
    <property type="term" value="P:chemotaxis"/>
    <property type="evidence" value="ECO:0007669"/>
    <property type="project" value="UniProtKB-UniRule"/>
</dbReference>
<comment type="caution">
    <text evidence="4">The sequence shown here is derived from an EMBL/GenBank/DDBJ whole genome shotgun (WGS) entry which is preliminary data.</text>
</comment>
<dbReference type="InterPro" id="IPR011324">
    <property type="entry name" value="Cytotoxic_necrot_fac-like_cat"/>
</dbReference>
<keyword evidence="2 3" id="KW-0378">Hydrolase</keyword>
<keyword evidence="5" id="KW-1185">Reference proteome</keyword>
<protein>
    <recommendedName>
        <fullName evidence="3">Probable chemoreceptor glutamine deamidase CheD</fullName>
        <ecNumber evidence="3">3.5.1.44</ecNumber>
    </recommendedName>
</protein>
<sequence length="194" mass="21263">MSWPNAGVLAKRDFLEQEMRPEKNGFEQAPRYLSQGEFAIGDARATPLTTILGSCVSACLFDPVRGVGGMNHFLLPEQPKGSVSAASFGAHAMELLINELIKAGAERRNLRAKVFGGARMISSASDVGRRNARFIQEFLAREAIDCVSHSLGGTTARKIIFWPESGRVRQKLLEQEPLVPIISPALEIPEIELF</sequence>
<organism evidence="4 5">
    <name type="scientific">Pseudothioclava arenosa</name>
    <dbReference type="NCBI Taxonomy" id="1795308"/>
    <lineage>
        <taxon>Bacteria</taxon>
        <taxon>Pseudomonadati</taxon>
        <taxon>Pseudomonadota</taxon>
        <taxon>Alphaproteobacteria</taxon>
        <taxon>Rhodobacterales</taxon>
        <taxon>Paracoccaceae</taxon>
        <taxon>Pseudothioclava</taxon>
    </lineage>
</organism>
<evidence type="ECO:0000313" key="5">
    <source>
        <dbReference type="Proteomes" id="UP000243507"/>
    </source>
</evidence>
<evidence type="ECO:0000256" key="1">
    <source>
        <dbReference type="ARBA" id="ARBA00022500"/>
    </source>
</evidence>
<dbReference type="OrthoDB" id="9807202at2"/>
<comment type="catalytic activity">
    <reaction evidence="3">
        <text>L-glutaminyl-[protein] + H2O = L-glutamyl-[protein] + NH4(+)</text>
        <dbReference type="Rhea" id="RHEA:16441"/>
        <dbReference type="Rhea" id="RHEA-COMP:10207"/>
        <dbReference type="Rhea" id="RHEA-COMP:10208"/>
        <dbReference type="ChEBI" id="CHEBI:15377"/>
        <dbReference type="ChEBI" id="CHEBI:28938"/>
        <dbReference type="ChEBI" id="CHEBI:29973"/>
        <dbReference type="ChEBI" id="CHEBI:30011"/>
        <dbReference type="EC" id="3.5.1.44"/>
    </reaction>
</comment>
<dbReference type="CDD" id="cd16352">
    <property type="entry name" value="CheD"/>
    <property type="match status" value="1"/>
</dbReference>
<dbReference type="Pfam" id="PF03975">
    <property type="entry name" value="CheD"/>
    <property type="match status" value="1"/>
</dbReference>
<name>A0A2A4CR17_9RHOB</name>
<dbReference type="AlphaFoldDB" id="A0A2A4CR17"/>
<dbReference type="SUPFAM" id="SSF64438">
    <property type="entry name" value="CNF1/YfiH-like putative cysteine hydrolases"/>
    <property type="match status" value="1"/>
</dbReference>
<gene>
    <name evidence="3" type="primary">cheD</name>
    <name evidence="4" type="ORF">CLN94_07515</name>
</gene>